<evidence type="ECO:0000313" key="2">
    <source>
        <dbReference type="EMBL" id="NSJ81057.1"/>
    </source>
</evidence>
<evidence type="ECO:0000313" key="3">
    <source>
        <dbReference type="Proteomes" id="UP000095553"/>
    </source>
</evidence>
<sequence>MRNSITNCDIETNDLAWIQKMVAGPENMDGLDWVDEDELTGEEITDIRQLEAFGVTDQSLKKFKKSNM</sequence>
<accession>A0A173UEV1</accession>
<organism evidence="1 3">
    <name type="scientific">Anaerostipes hadrus</name>
    <dbReference type="NCBI Taxonomy" id="649756"/>
    <lineage>
        <taxon>Bacteria</taxon>
        <taxon>Bacillati</taxon>
        <taxon>Bacillota</taxon>
        <taxon>Clostridia</taxon>
        <taxon>Lachnospirales</taxon>
        <taxon>Lachnospiraceae</taxon>
        <taxon>Anaerostipes</taxon>
    </lineage>
</organism>
<reference evidence="2 4" key="2">
    <citation type="journal article" date="2020" name="Cell Host Microbe">
        <title>Functional and Genomic Variation between Human-Derived Isolates of Lachnospiraceae Reveals Inter- and Intra-Species Diversity.</title>
        <authorList>
            <person name="Sorbara M.T."/>
            <person name="Littmann E.R."/>
            <person name="Fontana E."/>
            <person name="Moody T.U."/>
            <person name="Kohout C.E."/>
            <person name="Gjonbalaj M."/>
            <person name="Eaton V."/>
            <person name="Seok R."/>
            <person name="Leiner I.M."/>
            <person name="Pamer E.G."/>
        </authorList>
    </citation>
    <scope>NUCLEOTIDE SEQUENCE [LARGE SCALE GENOMIC DNA]</scope>
    <source>
        <strain evidence="2 4">MSK.14.57</strain>
    </source>
</reference>
<name>A0A173UEV1_ANAHA</name>
<protein>
    <submittedName>
        <fullName evidence="1">Uncharacterized protein</fullName>
    </submittedName>
</protein>
<proteinExistence type="predicted"/>
<reference evidence="2" key="3">
    <citation type="submission" date="2020-02" db="EMBL/GenBank/DDBJ databases">
        <authorList>
            <person name="Littmann E."/>
            <person name="Sorbara M."/>
        </authorList>
    </citation>
    <scope>NUCLEOTIDE SEQUENCE</scope>
    <source>
        <strain evidence="2">MSK.14.57</strain>
    </source>
</reference>
<dbReference type="AlphaFoldDB" id="A0A173UEV1"/>
<dbReference type="EMBL" id="JAAITB010000056">
    <property type="protein sequence ID" value="NSJ81057.1"/>
    <property type="molecule type" value="Genomic_DNA"/>
</dbReference>
<evidence type="ECO:0000313" key="1">
    <source>
        <dbReference type="EMBL" id="CUN12757.1"/>
    </source>
</evidence>
<dbReference type="EMBL" id="CYXY01000020">
    <property type="protein sequence ID" value="CUN12757.1"/>
    <property type="molecule type" value="Genomic_DNA"/>
</dbReference>
<dbReference type="Proteomes" id="UP000095553">
    <property type="component" value="Unassembled WGS sequence"/>
</dbReference>
<dbReference type="Proteomes" id="UP001644750">
    <property type="component" value="Unassembled WGS sequence"/>
</dbReference>
<reference evidence="1 3" key="1">
    <citation type="submission" date="2015-09" db="EMBL/GenBank/DDBJ databases">
        <authorList>
            <consortium name="Pathogen Informatics"/>
        </authorList>
    </citation>
    <scope>NUCLEOTIDE SEQUENCE [LARGE SCALE GENOMIC DNA]</scope>
    <source>
        <strain evidence="1 3">2789STDY5834959</strain>
    </source>
</reference>
<keyword evidence="4" id="KW-1185">Reference proteome</keyword>
<dbReference type="RefSeq" id="WP_055073330.1">
    <property type="nucleotide sequence ID" value="NZ_CYXY01000020.1"/>
</dbReference>
<evidence type="ECO:0000313" key="4">
    <source>
        <dbReference type="Proteomes" id="UP001644750"/>
    </source>
</evidence>
<gene>
    <name evidence="1" type="ORF">ERS852571_02689</name>
    <name evidence="2" type="ORF">G5A72_16040</name>
</gene>